<evidence type="ECO:0000313" key="1">
    <source>
        <dbReference type="EMBL" id="KKN70241.1"/>
    </source>
</evidence>
<dbReference type="EMBL" id="LAZR01000407">
    <property type="protein sequence ID" value="KKN70241.1"/>
    <property type="molecule type" value="Genomic_DNA"/>
</dbReference>
<sequence>MTNQQDNARKLVKQIALYAGSMEMLVAEIKSKCKVTVSDGTLYNFLSNFDERLSEKSATALLLYCQKHRIKITMRELRPHATYFE</sequence>
<protein>
    <submittedName>
        <fullName evidence="1">Uncharacterized protein</fullName>
    </submittedName>
</protein>
<proteinExistence type="predicted"/>
<gene>
    <name evidence="1" type="ORF">LCGC14_0432660</name>
</gene>
<dbReference type="AlphaFoldDB" id="A0A0F9V9I0"/>
<comment type="caution">
    <text evidence="1">The sequence shown here is derived from an EMBL/GenBank/DDBJ whole genome shotgun (WGS) entry which is preliminary data.</text>
</comment>
<reference evidence="1" key="1">
    <citation type="journal article" date="2015" name="Nature">
        <title>Complex archaea that bridge the gap between prokaryotes and eukaryotes.</title>
        <authorList>
            <person name="Spang A."/>
            <person name="Saw J.H."/>
            <person name="Jorgensen S.L."/>
            <person name="Zaremba-Niedzwiedzka K."/>
            <person name="Martijn J."/>
            <person name="Lind A.E."/>
            <person name="van Eijk R."/>
            <person name="Schleper C."/>
            <person name="Guy L."/>
            <person name="Ettema T.J."/>
        </authorList>
    </citation>
    <scope>NUCLEOTIDE SEQUENCE</scope>
</reference>
<name>A0A0F9V9I0_9ZZZZ</name>
<organism evidence="1">
    <name type="scientific">marine sediment metagenome</name>
    <dbReference type="NCBI Taxonomy" id="412755"/>
    <lineage>
        <taxon>unclassified sequences</taxon>
        <taxon>metagenomes</taxon>
        <taxon>ecological metagenomes</taxon>
    </lineage>
</organism>
<accession>A0A0F9V9I0</accession>